<feature type="transmembrane region" description="Helical" evidence="1">
    <location>
        <begin position="172"/>
        <end position="194"/>
    </location>
</feature>
<dbReference type="Proteomes" id="UP000036356">
    <property type="component" value="Unassembled WGS sequence"/>
</dbReference>
<sequence length="305" mass="35466">MYFSGGRMHDNTFWTNTIWYILLGLSTIIELIFTVNKAKNRRKMTIAFYLTITGIALVFETMVLFFLKAYVYYPMILKNPPRPFDDVLAGNLFSQFSVGASALLVVVLNLKFYWFIIVGLIYGLIEELFLSLGIYRHNWYETWMTVMGIPLFFWVVKKMYVKAIQGIEPVFYYGYIFLALYTCNVITLVWGLLMLSRLQDFNTTLISDPEVSRLYGALGHFFLLSGSVMLIHFLRLKGIWKALVIILLYIIYYIGCKLNIVLVKEGRFVLVSTISICWTYLSVLIIDNFYNCAAKDKHVSRKVLK</sequence>
<dbReference type="PATRIC" id="fig|476652.3.peg.2028"/>
<feature type="transmembrane region" description="Helical" evidence="1">
    <location>
        <begin position="87"/>
        <end position="107"/>
    </location>
</feature>
<keyword evidence="1" id="KW-1133">Transmembrane helix</keyword>
<proteinExistence type="predicted"/>
<dbReference type="STRING" id="476652.DEAC_c19610"/>
<accession>A0A0J1FRI8</accession>
<feature type="transmembrane region" description="Helical" evidence="1">
    <location>
        <begin position="214"/>
        <end position="235"/>
    </location>
</feature>
<feature type="transmembrane region" description="Helical" evidence="1">
    <location>
        <begin position="114"/>
        <end position="136"/>
    </location>
</feature>
<evidence type="ECO:0000313" key="2">
    <source>
        <dbReference type="EMBL" id="KLU65922.1"/>
    </source>
</evidence>
<feature type="transmembrane region" description="Helical" evidence="1">
    <location>
        <begin position="17"/>
        <end position="35"/>
    </location>
</feature>
<protein>
    <submittedName>
        <fullName evidence="2">Uncharacterized protein</fullName>
    </submittedName>
</protein>
<keyword evidence="1" id="KW-0472">Membrane</keyword>
<evidence type="ECO:0000256" key="1">
    <source>
        <dbReference type="SAM" id="Phobius"/>
    </source>
</evidence>
<name>A0A0J1FRI8_9FIRM</name>
<dbReference type="RefSeq" id="WP_242847116.1">
    <property type="nucleotide sequence ID" value="NZ_LDZY01000006.1"/>
</dbReference>
<dbReference type="EMBL" id="LDZY01000006">
    <property type="protein sequence ID" value="KLU65922.1"/>
    <property type="molecule type" value="Genomic_DNA"/>
</dbReference>
<feature type="transmembrane region" description="Helical" evidence="1">
    <location>
        <begin position="47"/>
        <end position="67"/>
    </location>
</feature>
<dbReference type="AlphaFoldDB" id="A0A0J1FRI8"/>
<feature type="transmembrane region" description="Helical" evidence="1">
    <location>
        <begin position="242"/>
        <end position="262"/>
    </location>
</feature>
<evidence type="ECO:0000313" key="3">
    <source>
        <dbReference type="Proteomes" id="UP000036356"/>
    </source>
</evidence>
<feature type="transmembrane region" description="Helical" evidence="1">
    <location>
        <begin position="268"/>
        <end position="290"/>
    </location>
</feature>
<keyword evidence="1" id="KW-0812">Transmembrane</keyword>
<comment type="caution">
    <text evidence="2">The sequence shown here is derived from an EMBL/GenBank/DDBJ whole genome shotgun (WGS) entry which is preliminary data.</text>
</comment>
<gene>
    <name evidence="2" type="ORF">DEAC_c19610</name>
</gene>
<organism evidence="2 3">
    <name type="scientific">Desulfosporosinus acididurans</name>
    <dbReference type="NCBI Taxonomy" id="476652"/>
    <lineage>
        <taxon>Bacteria</taxon>
        <taxon>Bacillati</taxon>
        <taxon>Bacillota</taxon>
        <taxon>Clostridia</taxon>
        <taxon>Eubacteriales</taxon>
        <taxon>Desulfitobacteriaceae</taxon>
        <taxon>Desulfosporosinus</taxon>
    </lineage>
</organism>
<keyword evidence="3" id="KW-1185">Reference proteome</keyword>
<reference evidence="2 3" key="1">
    <citation type="submission" date="2015-06" db="EMBL/GenBank/DDBJ databases">
        <title>Draft genome of the moderately acidophilic sulfate reducer Candidatus Desulfosporosinus acididurans strain M1.</title>
        <authorList>
            <person name="Poehlein A."/>
            <person name="Petzsch P."/>
            <person name="Johnson B.D."/>
            <person name="Schloemann M."/>
            <person name="Daniel R."/>
            <person name="Muehling M."/>
        </authorList>
    </citation>
    <scope>NUCLEOTIDE SEQUENCE [LARGE SCALE GENOMIC DNA]</scope>
    <source>
        <strain evidence="2 3">M1</strain>
    </source>
</reference>
<feature type="transmembrane region" description="Helical" evidence="1">
    <location>
        <begin position="142"/>
        <end position="160"/>
    </location>
</feature>